<reference evidence="1 2" key="1">
    <citation type="submission" date="2017-12" db="EMBL/GenBank/DDBJ databases">
        <title>Anaerobic carbon monoxide metabolism by Pleomorphomonas carboxyditropha sp. nov., a new mesophilic hydrogenogenic carboxidotroph.</title>
        <authorList>
            <person name="Esquivel-Elizondo S."/>
            <person name="Krajmalnik-Brown R."/>
        </authorList>
    </citation>
    <scope>NUCLEOTIDE SEQUENCE [LARGE SCALE GENOMIC DNA]</scope>
    <source>
        <strain evidence="1 2">R5-392</strain>
    </source>
</reference>
<evidence type="ECO:0000313" key="1">
    <source>
        <dbReference type="EMBL" id="PKR90712.1"/>
    </source>
</evidence>
<evidence type="ECO:0000313" key="2">
    <source>
        <dbReference type="Proteomes" id="UP000233491"/>
    </source>
</evidence>
<keyword evidence="1" id="KW-0969">Cilium</keyword>
<dbReference type="Proteomes" id="UP000233491">
    <property type="component" value="Unassembled WGS sequence"/>
</dbReference>
<protein>
    <submittedName>
        <fullName evidence="1">Flagellar biosynthesis regulator FlhF</fullName>
    </submittedName>
</protein>
<dbReference type="Pfam" id="PF07309">
    <property type="entry name" value="FlaF"/>
    <property type="match status" value="1"/>
</dbReference>
<dbReference type="EMBL" id="PJNW01000002">
    <property type="protein sequence ID" value="PKR90712.1"/>
    <property type="molecule type" value="Genomic_DNA"/>
</dbReference>
<dbReference type="InterPro" id="IPR010845">
    <property type="entry name" value="FlaF"/>
</dbReference>
<accession>A0A1I4QEW4</accession>
<name>A0A1I4QEW4_9HYPH</name>
<dbReference type="RefSeq" id="WP_101287975.1">
    <property type="nucleotide sequence ID" value="NZ_FOUQ01000001.1"/>
</dbReference>
<sequence>MHQFSYADIVSDAVNLARQHEAEAMDHAVELLERAKTKGSRSREATDAVLYLRRLWSYLIEDLASPDNDLPDKLRADLISIGLWIIKEAEQIRRNESENFDGLIEINAIIRAGLA</sequence>
<dbReference type="GO" id="GO:0044781">
    <property type="term" value="P:bacterial-type flagellum organization"/>
    <property type="evidence" value="ECO:0007669"/>
    <property type="project" value="InterPro"/>
</dbReference>
<keyword evidence="1" id="KW-0966">Cell projection</keyword>
<dbReference type="OrthoDB" id="9808944at2"/>
<dbReference type="NCBIfam" id="NF009434">
    <property type="entry name" value="PRK12793.1"/>
    <property type="match status" value="1"/>
</dbReference>
<gene>
    <name evidence="1" type="ORF">CXZ10_04970</name>
</gene>
<keyword evidence="1" id="KW-0282">Flagellum</keyword>
<proteinExistence type="predicted"/>
<organism evidence="1 2">
    <name type="scientific">Pleomorphomonas diazotrophica</name>
    <dbReference type="NCBI Taxonomy" id="1166257"/>
    <lineage>
        <taxon>Bacteria</taxon>
        <taxon>Pseudomonadati</taxon>
        <taxon>Pseudomonadota</taxon>
        <taxon>Alphaproteobacteria</taxon>
        <taxon>Hyphomicrobiales</taxon>
        <taxon>Pleomorphomonadaceae</taxon>
        <taxon>Pleomorphomonas</taxon>
    </lineage>
</organism>
<dbReference type="AlphaFoldDB" id="A0A1I4QEW4"/>
<keyword evidence="2" id="KW-1185">Reference proteome</keyword>
<comment type="caution">
    <text evidence="1">The sequence shown here is derived from an EMBL/GenBank/DDBJ whole genome shotgun (WGS) entry which is preliminary data.</text>
</comment>